<organism evidence="2 3">
    <name type="scientific">Ceratitis capitata</name>
    <name type="common">Mediterranean fruit fly</name>
    <name type="synonym">Tephritis capitata</name>
    <dbReference type="NCBI Taxonomy" id="7213"/>
    <lineage>
        <taxon>Eukaryota</taxon>
        <taxon>Metazoa</taxon>
        <taxon>Ecdysozoa</taxon>
        <taxon>Arthropoda</taxon>
        <taxon>Hexapoda</taxon>
        <taxon>Insecta</taxon>
        <taxon>Pterygota</taxon>
        <taxon>Neoptera</taxon>
        <taxon>Endopterygota</taxon>
        <taxon>Diptera</taxon>
        <taxon>Brachycera</taxon>
        <taxon>Muscomorpha</taxon>
        <taxon>Tephritoidea</taxon>
        <taxon>Tephritidae</taxon>
        <taxon>Ceratitis</taxon>
        <taxon>Ceratitis</taxon>
    </lineage>
</organism>
<protein>
    <submittedName>
        <fullName evidence="2">(Mediterranean fruit fly) hypothetical protein</fullName>
    </submittedName>
</protein>
<dbReference type="AlphaFoldDB" id="A0A811UTL2"/>
<dbReference type="EMBL" id="CAJHJT010000023">
    <property type="protein sequence ID" value="CAD7001295.1"/>
    <property type="molecule type" value="Genomic_DNA"/>
</dbReference>
<sequence length="52" mass="5530">SCIAQTTFDSITNIIEEASATVAKASMKVAAEEELKESANQDKLQLSKDGTI</sequence>
<reference evidence="2" key="1">
    <citation type="submission" date="2020-11" db="EMBL/GenBank/DDBJ databases">
        <authorList>
            <person name="Whitehead M."/>
        </authorList>
    </citation>
    <scope>NUCLEOTIDE SEQUENCE</scope>
    <source>
        <strain evidence="2">EGII</strain>
    </source>
</reference>
<feature type="coiled-coil region" evidence="1">
    <location>
        <begin position="15"/>
        <end position="49"/>
    </location>
</feature>
<evidence type="ECO:0000313" key="2">
    <source>
        <dbReference type="EMBL" id="CAD7001295.1"/>
    </source>
</evidence>
<gene>
    <name evidence="2" type="ORF">CCAP1982_LOCUS9792</name>
</gene>
<evidence type="ECO:0000256" key="1">
    <source>
        <dbReference type="SAM" id="Coils"/>
    </source>
</evidence>
<keyword evidence="3" id="KW-1185">Reference proteome</keyword>
<name>A0A811UTL2_CERCA</name>
<comment type="caution">
    <text evidence="2">The sequence shown here is derived from an EMBL/GenBank/DDBJ whole genome shotgun (WGS) entry which is preliminary data.</text>
</comment>
<feature type="non-terminal residue" evidence="2">
    <location>
        <position position="1"/>
    </location>
</feature>
<dbReference type="Proteomes" id="UP000606786">
    <property type="component" value="Unassembled WGS sequence"/>
</dbReference>
<evidence type="ECO:0000313" key="3">
    <source>
        <dbReference type="Proteomes" id="UP000606786"/>
    </source>
</evidence>
<feature type="non-terminal residue" evidence="2">
    <location>
        <position position="52"/>
    </location>
</feature>
<proteinExistence type="predicted"/>
<keyword evidence="1" id="KW-0175">Coiled coil</keyword>
<accession>A0A811UTL2</accession>